<sequence length="213" mass="24398">MSSEKLVHRSEKAINGVLNNSGWQKKMAALGFSAEELTVAKAMGGELQQLAALQQKEYGEQYSATDAMHQAKKEAWQVYKNHLQVARIALAEDRGQYKALQLGGERERNILKWVKQARTFYANAKNVSAQLKTYGIKPEDLAQGESMIEAVYQAYDQRDKERDEARQSTQARKQVEAKLSRWMKRYERALRFAFEEQPEVLKELGLKVKEEAV</sequence>
<reference evidence="1" key="2">
    <citation type="journal article" date="2024" name="Antonie Van Leeuwenhoek">
        <title>Roseihalotalea indica gen. nov., sp. nov., a halophilic Bacteroidetes from mesopelagic Southwest Indian Ocean with higher carbohydrate metabolic potential.</title>
        <authorList>
            <person name="Chen B."/>
            <person name="Zhang M."/>
            <person name="Lin D."/>
            <person name="Ye J."/>
            <person name="Tang K."/>
        </authorList>
    </citation>
    <scope>NUCLEOTIDE SEQUENCE</scope>
    <source>
        <strain evidence="1">TK19036</strain>
    </source>
</reference>
<gene>
    <name evidence="1" type="ORF">K4G66_23580</name>
</gene>
<dbReference type="AlphaFoldDB" id="A0AA49GI98"/>
<evidence type="ECO:0000313" key="1">
    <source>
        <dbReference type="EMBL" id="WKN35360.1"/>
    </source>
</evidence>
<accession>A0AA49GI98</accession>
<reference evidence="1" key="1">
    <citation type="journal article" date="2023" name="Comput. Struct. Biotechnol. J.">
        <title>Discovery of a novel marine Bacteroidetes with a rich repertoire of carbohydrate-active enzymes.</title>
        <authorList>
            <person name="Chen B."/>
            <person name="Liu G."/>
            <person name="Chen Q."/>
            <person name="Wang H."/>
            <person name="Liu L."/>
            <person name="Tang K."/>
        </authorList>
    </citation>
    <scope>NUCLEOTIDE SEQUENCE</scope>
    <source>
        <strain evidence="1">TK19036</strain>
    </source>
</reference>
<name>A0AA49GI98_9BACT</name>
<dbReference type="EMBL" id="CP120682">
    <property type="protein sequence ID" value="WKN35360.1"/>
    <property type="molecule type" value="Genomic_DNA"/>
</dbReference>
<protein>
    <submittedName>
        <fullName evidence="1">Uncharacterized protein</fullName>
    </submittedName>
</protein>
<proteinExistence type="predicted"/>
<organism evidence="1">
    <name type="scientific">Roseihalotalea indica</name>
    <dbReference type="NCBI Taxonomy" id="2867963"/>
    <lineage>
        <taxon>Bacteria</taxon>
        <taxon>Pseudomonadati</taxon>
        <taxon>Bacteroidota</taxon>
        <taxon>Cytophagia</taxon>
        <taxon>Cytophagales</taxon>
        <taxon>Catalimonadaceae</taxon>
        <taxon>Roseihalotalea</taxon>
    </lineage>
</organism>